<evidence type="ECO:0000313" key="5">
    <source>
        <dbReference type="EMBL" id="GIL59134.1"/>
    </source>
</evidence>
<dbReference type="PANTHER" id="PTHR19853:SF1">
    <property type="entry name" value="TBC1 DOMAIN FAMILY MEMBER 31"/>
    <property type="match status" value="1"/>
</dbReference>
<dbReference type="InterPro" id="IPR036322">
    <property type="entry name" value="WD40_repeat_dom_sf"/>
</dbReference>
<evidence type="ECO:0008006" key="7">
    <source>
        <dbReference type="Google" id="ProtNLM"/>
    </source>
</evidence>
<feature type="compositionally biased region" description="Low complexity" evidence="4">
    <location>
        <begin position="486"/>
        <end position="495"/>
    </location>
</feature>
<dbReference type="InterPro" id="IPR035969">
    <property type="entry name" value="Rab-GAP_TBC_sf"/>
</dbReference>
<evidence type="ECO:0000256" key="2">
    <source>
        <dbReference type="ARBA" id="ARBA00022737"/>
    </source>
</evidence>
<dbReference type="Gene3D" id="1.10.472.80">
    <property type="entry name" value="Ypt/Rab-GAP domain of gyp1p, domain 3"/>
    <property type="match status" value="1"/>
</dbReference>
<keyword evidence="1" id="KW-0853">WD repeat</keyword>
<dbReference type="PANTHER" id="PTHR19853">
    <property type="entry name" value="WD REPEAT CONTAINING PROTEIN 3 WDR3"/>
    <property type="match status" value="1"/>
</dbReference>
<feature type="compositionally biased region" description="Pro residues" evidence="4">
    <location>
        <begin position="1358"/>
        <end position="1367"/>
    </location>
</feature>
<feature type="region of interest" description="Disordered" evidence="4">
    <location>
        <begin position="1786"/>
        <end position="1824"/>
    </location>
</feature>
<dbReference type="InterPro" id="IPR015943">
    <property type="entry name" value="WD40/YVTN_repeat-like_dom_sf"/>
</dbReference>
<evidence type="ECO:0000256" key="3">
    <source>
        <dbReference type="SAM" id="Coils"/>
    </source>
</evidence>
<dbReference type="SUPFAM" id="SSF47923">
    <property type="entry name" value="Ypt/Rab-GAP domain of gyp1p"/>
    <property type="match status" value="1"/>
</dbReference>
<dbReference type="GO" id="GO:0036064">
    <property type="term" value="C:ciliary basal body"/>
    <property type="evidence" value="ECO:0007669"/>
    <property type="project" value="TreeGrafter"/>
</dbReference>
<feature type="compositionally biased region" description="Low complexity" evidence="4">
    <location>
        <begin position="1458"/>
        <end position="1470"/>
    </location>
</feature>
<dbReference type="SUPFAM" id="SSF50978">
    <property type="entry name" value="WD40 repeat-like"/>
    <property type="match status" value="1"/>
</dbReference>
<feature type="compositionally biased region" description="Basic and acidic residues" evidence="4">
    <location>
        <begin position="420"/>
        <end position="439"/>
    </location>
</feature>
<dbReference type="GO" id="GO:0060271">
    <property type="term" value="P:cilium assembly"/>
    <property type="evidence" value="ECO:0007669"/>
    <property type="project" value="TreeGrafter"/>
</dbReference>
<feature type="region of interest" description="Disordered" evidence="4">
    <location>
        <begin position="420"/>
        <end position="495"/>
    </location>
</feature>
<keyword evidence="6" id="KW-1185">Reference proteome</keyword>
<evidence type="ECO:0000256" key="4">
    <source>
        <dbReference type="SAM" id="MobiDB-lite"/>
    </source>
</evidence>
<dbReference type="Proteomes" id="UP000747399">
    <property type="component" value="Unassembled WGS sequence"/>
</dbReference>
<feature type="region of interest" description="Disordered" evidence="4">
    <location>
        <begin position="1333"/>
        <end position="1432"/>
    </location>
</feature>
<accession>A0A8J4F498</accession>
<dbReference type="InterPro" id="IPR001680">
    <property type="entry name" value="WD40_rpt"/>
</dbReference>
<feature type="coiled-coil region" evidence="3">
    <location>
        <begin position="1132"/>
        <end position="1193"/>
    </location>
</feature>
<feature type="compositionally biased region" description="Low complexity" evidence="4">
    <location>
        <begin position="2087"/>
        <end position="2114"/>
    </location>
</feature>
<evidence type="ECO:0000313" key="6">
    <source>
        <dbReference type="Proteomes" id="UP000747399"/>
    </source>
</evidence>
<feature type="compositionally biased region" description="Low complexity" evidence="4">
    <location>
        <begin position="1791"/>
        <end position="1802"/>
    </location>
</feature>
<keyword evidence="2" id="KW-0677">Repeat</keyword>
<dbReference type="Gene3D" id="2.130.10.10">
    <property type="entry name" value="YVTN repeat-like/Quinoprotein amine dehydrogenase"/>
    <property type="match status" value="1"/>
</dbReference>
<feature type="region of interest" description="Disordered" evidence="4">
    <location>
        <begin position="1916"/>
        <end position="1972"/>
    </location>
</feature>
<proteinExistence type="predicted"/>
<feature type="region of interest" description="Disordered" evidence="4">
    <location>
        <begin position="1862"/>
        <end position="1891"/>
    </location>
</feature>
<protein>
    <recommendedName>
        <fullName evidence="7">Rab-GAP TBC domain-containing protein</fullName>
    </recommendedName>
</protein>
<comment type="caution">
    <text evidence="5">The sequence shown here is derived from an EMBL/GenBank/DDBJ whole genome shotgun (WGS) entry which is preliminary data.</text>
</comment>
<feature type="compositionally biased region" description="Gly residues" evidence="4">
    <location>
        <begin position="1665"/>
        <end position="1678"/>
    </location>
</feature>
<dbReference type="SMART" id="SM00320">
    <property type="entry name" value="WD40"/>
    <property type="match status" value="3"/>
</dbReference>
<feature type="compositionally biased region" description="Low complexity" evidence="4">
    <location>
        <begin position="1334"/>
        <end position="1345"/>
    </location>
</feature>
<feature type="region of interest" description="Disordered" evidence="4">
    <location>
        <begin position="2032"/>
        <end position="2128"/>
    </location>
</feature>
<name>A0A8J4F498_9CHLO</name>
<feature type="compositionally biased region" description="Low complexity" evidence="4">
    <location>
        <begin position="1916"/>
        <end position="1931"/>
    </location>
</feature>
<dbReference type="EMBL" id="BNCO01000033">
    <property type="protein sequence ID" value="GIL59134.1"/>
    <property type="molecule type" value="Genomic_DNA"/>
</dbReference>
<organism evidence="5 6">
    <name type="scientific">Volvox africanus</name>
    <dbReference type="NCBI Taxonomy" id="51714"/>
    <lineage>
        <taxon>Eukaryota</taxon>
        <taxon>Viridiplantae</taxon>
        <taxon>Chlorophyta</taxon>
        <taxon>core chlorophytes</taxon>
        <taxon>Chlorophyceae</taxon>
        <taxon>CS clade</taxon>
        <taxon>Chlamydomonadales</taxon>
        <taxon>Volvocaceae</taxon>
        <taxon>Volvox</taxon>
    </lineage>
</organism>
<feature type="coiled-coil region" evidence="3">
    <location>
        <begin position="887"/>
        <end position="914"/>
    </location>
</feature>
<feature type="compositionally biased region" description="Low complexity" evidence="4">
    <location>
        <begin position="2032"/>
        <end position="2075"/>
    </location>
</feature>
<keyword evidence="3" id="KW-0175">Coiled coil</keyword>
<feature type="compositionally biased region" description="Low complexity" evidence="4">
    <location>
        <begin position="463"/>
        <end position="478"/>
    </location>
</feature>
<sequence>MIRYNIPAVTITGQHGRLWTTKPTPGQSGLVAVLQVPSSKFSDSVRAPDFTVAAMDRRADLLVTADARGHVYVFDIRQNRFNRLDKTGCPGTAALVHGPRMVFVAFTDGSIRCYDASKGTAIGMLKEHRSPVRHMEVNRELNELMSTSIDGVLLWDLKKLRRKRVLGSGPYGALQASYTADGLAVVTHFKDGSFYIWSVGNFALVRSFTLPVAPSLRPLQTAFCLSPDGHLLVSCGSTLPVLLVYSVIGGTLRYGVGLPAPPAQLDVDTATAAAAAAAAAAAEAGAAGAAVLPSVDAEDPRSQSAAALAAKLPMSVGVQQVQFLPDSATVAAMMTDGSIAFVDVLMCSFVGAVPYSFPNRPDGSFSTDARMQHMALTADGKVFLYDLAGKTSSVQPPRPLPRVLPSQLDKLVSAVAMEHLRRQREQERTEREGRERITPRAEGSVADAAYQTDSQQIPDNRVTPAASLSATASAPAPSGGSGGGTKPSTGAEAGGATTAVAGRGAAAPIKSAAAAGVVPVGAVAPAPAAVSPGSAGALAGAPKPDAAVGALNRIRLEALLEAFGEYPSKYRLMIWDFLLKLPHNTAAFSSLAGLGLHPVFRNLQSKLPLSNRALTQRLAATLSQLAHWCPVFAESSFLPDLVFPFVKLFASTPSLHGTAAPGAAVPRSSAALDERCFETLATLLSCGWMRGWWDRFPHPPLGLLTRLQDLLSLHDAPLAAHFNTYRGGLAGVVWPQLATLWTELLTRSDWLRLWDHCITAGPDLLYFFVVAYFISLRAQVMGMDTDHKLANWMAGPPPVDMGEILKVAYLLRNRTPEALRPTSSEWQPLPQGPTYTEFKEFPAGAVELFAADRKRIKESEDAIMRRRAVVSELEMRTRAVAMQAASLSTERQQLAALEEQRRAMLRQLEADTATEMARLDDRAKEEKLKQIAAVEKAYQANLLEVRATWHRELEFARAETAHKRAMAAQQLRSRQEDEQIKALEFHAQQRMREMEDDVRRTAVASAVRDELLAQQIEVEAKQRAKLKEWEIDDELRKQRLQHENERRAQLAMAAEEGAARSAAALEAQALAIQVEDHVMKVDGQRRLRRMAEDAALTTAEARAAEDARMAAREAADQEAMRLRARADMAWYEAEQMRREQFLEQERQQMEAAADAARRKLVDTEAAARTMAAQSELLERRRHLERQNAAEEAQTRRLVGVMAMERGRDAVLVSDLEAKEGEMKANLEHYARVGSMQREVEATEAAAAVALLAKLDEQQRRELIELRKLHEAALERLARDLEGQAADAAAKRRAELRAEHLAAIRVHQQAFARRKEELNRDLIREQGRRLRKAAEAAAAAAAAEAADGGGDTPREDHPPPPPPPPPPCDHNQNMYESVPSPPLWRHQQSAGGRRVPTQSAAAATGGGGDVNVSDKDSGGGSGGGGGGGGGAGFRPPAAVAADAARHTDMVLRALGIGSETSTAPTASDSSAHGPRITPVGTVTGSDGFAFTPRRQHHHTYDFLSDSNLTPASFISSVTTSLAPSPERFVFRRPPVATVASAMAPPGVATATATATATVTATPASTDVELQGPMMEVAAAVEQEHTQGSVAGGWPPGVGPTRPRSAAAAAAGAVATSPASVVSGTASTDTLSQSRETALPRSTSAGSGAAAASGGGGGGSTTTSGSAGAGSGGGGGGGGTAAAASAEAAKSLGPCRSWPGAVMPSALPPLREEQEEEDEEPLCFVTPSLSPSSFLPLITPSTRGATSTSTSITSFLNSSTSHAFRSNLDRPGSATAAKQRAALTFTRVVSPTQQQQRSQQQQSSGTRESTCSPSSVTGGSSANPGGAVLIEEYGHVSQRHTAGGGVVTSGSSLLDTSTNMATAAAAPPTQHFTDSDEGMQQSGLRGGPSQGAVNAGEAFVSKAGVMTTTTTTTTATVTATATGTSSPSSSWSSLQRSGLLGLSQPLNPPPVLPLPQQQQQQPSQGQAAPSGSWYGTGRYDTAAVSGRDAIAALAAAALDTISTTTGMTSLTSISTFTSHISFTPAVVRYQQQQQQQLSQQQSGSRQQQQQPQQSKSQFEAIATPASTASSSYSTAGTNPQADRGGGGAAAAATAAAASSDSVGHTGSGTEFSSGSSPWPPPPLPRQASLD</sequence>
<reference evidence="5" key="1">
    <citation type="journal article" date="2021" name="Proc. Natl. Acad. Sci. U.S.A.">
        <title>Three genomes in the algal genus Volvox reveal the fate of a haploid sex-determining region after a transition to homothallism.</title>
        <authorList>
            <person name="Yamamoto K."/>
            <person name="Hamaji T."/>
            <person name="Kawai-Toyooka H."/>
            <person name="Matsuzaki R."/>
            <person name="Takahashi F."/>
            <person name="Nishimura Y."/>
            <person name="Kawachi M."/>
            <person name="Noguchi H."/>
            <person name="Minakuchi Y."/>
            <person name="Umen J.G."/>
            <person name="Toyoda A."/>
            <person name="Nozaki H."/>
        </authorList>
    </citation>
    <scope>NUCLEOTIDE SEQUENCE</scope>
    <source>
        <strain evidence="5">NIES-3780</strain>
    </source>
</reference>
<feature type="compositionally biased region" description="Low complexity" evidence="4">
    <location>
        <begin position="1952"/>
        <end position="1970"/>
    </location>
</feature>
<feature type="region of interest" description="Disordered" evidence="4">
    <location>
        <begin position="1581"/>
        <end position="1680"/>
    </location>
</feature>
<feature type="coiled-coil region" evidence="3">
    <location>
        <begin position="1259"/>
        <end position="1290"/>
    </location>
</feature>
<feature type="compositionally biased region" description="Gly residues" evidence="4">
    <location>
        <begin position="1417"/>
        <end position="1431"/>
    </location>
</feature>
<feature type="region of interest" description="Disordered" evidence="4">
    <location>
        <begin position="1458"/>
        <end position="1489"/>
    </location>
</feature>
<dbReference type="InterPro" id="IPR051570">
    <property type="entry name" value="TBC1_cilium_biogenesis"/>
</dbReference>
<feature type="compositionally biased region" description="Low complexity" evidence="4">
    <location>
        <begin position="1597"/>
        <end position="1625"/>
    </location>
</feature>
<feature type="compositionally biased region" description="Low complexity" evidence="4">
    <location>
        <begin position="1640"/>
        <end position="1650"/>
    </location>
</feature>
<gene>
    <name evidence="5" type="ORF">Vafri_14052</name>
</gene>
<feature type="compositionally biased region" description="Polar residues" evidence="4">
    <location>
        <begin position="1803"/>
        <end position="1821"/>
    </location>
</feature>
<evidence type="ECO:0000256" key="1">
    <source>
        <dbReference type="ARBA" id="ARBA00022574"/>
    </source>
</evidence>